<evidence type="ECO:0000313" key="2">
    <source>
        <dbReference type="Proteomes" id="UP001432027"/>
    </source>
</evidence>
<proteinExistence type="predicted"/>
<sequence>MRGRELMDDLQNSLECSREFDALDDALNRLLGILSIRRDDSLDGEMVTREVNVDVLLTENDLDEQLAQSRTLFRREVRMRGRETISC</sequence>
<dbReference type="AlphaFoldDB" id="A0AAV5UJ84"/>
<protein>
    <submittedName>
        <fullName evidence="1">Uncharacterized protein</fullName>
    </submittedName>
</protein>
<dbReference type="EMBL" id="BTSX01000006">
    <property type="protein sequence ID" value="GMT07106.1"/>
    <property type="molecule type" value="Genomic_DNA"/>
</dbReference>
<name>A0AAV5UJ84_9BILA</name>
<gene>
    <name evidence="1" type="ORF">PENTCL1PPCAC_29280</name>
</gene>
<comment type="caution">
    <text evidence="1">The sequence shown here is derived from an EMBL/GenBank/DDBJ whole genome shotgun (WGS) entry which is preliminary data.</text>
</comment>
<reference evidence="1" key="1">
    <citation type="submission" date="2023-10" db="EMBL/GenBank/DDBJ databases">
        <title>Genome assembly of Pristionchus species.</title>
        <authorList>
            <person name="Yoshida K."/>
            <person name="Sommer R.J."/>
        </authorList>
    </citation>
    <scope>NUCLEOTIDE SEQUENCE</scope>
    <source>
        <strain evidence="1">RS0144</strain>
    </source>
</reference>
<dbReference type="Proteomes" id="UP001432027">
    <property type="component" value="Unassembled WGS sequence"/>
</dbReference>
<evidence type="ECO:0000313" key="1">
    <source>
        <dbReference type="EMBL" id="GMT07106.1"/>
    </source>
</evidence>
<keyword evidence="2" id="KW-1185">Reference proteome</keyword>
<accession>A0AAV5UJ84</accession>
<organism evidence="1 2">
    <name type="scientific">Pristionchus entomophagus</name>
    <dbReference type="NCBI Taxonomy" id="358040"/>
    <lineage>
        <taxon>Eukaryota</taxon>
        <taxon>Metazoa</taxon>
        <taxon>Ecdysozoa</taxon>
        <taxon>Nematoda</taxon>
        <taxon>Chromadorea</taxon>
        <taxon>Rhabditida</taxon>
        <taxon>Rhabditina</taxon>
        <taxon>Diplogasteromorpha</taxon>
        <taxon>Diplogasteroidea</taxon>
        <taxon>Neodiplogasteridae</taxon>
        <taxon>Pristionchus</taxon>
    </lineage>
</organism>